<dbReference type="AlphaFoldDB" id="A0A2I0TH39"/>
<dbReference type="SMART" id="SM00133">
    <property type="entry name" value="S_TK_X"/>
    <property type="match status" value="1"/>
</dbReference>
<evidence type="ECO:0000256" key="2">
    <source>
        <dbReference type="ARBA" id="ARBA00022527"/>
    </source>
</evidence>
<keyword evidence="5" id="KW-0547">Nucleotide-binding</keyword>
<evidence type="ECO:0000313" key="13">
    <source>
        <dbReference type="Proteomes" id="UP000233556"/>
    </source>
</evidence>
<dbReference type="GO" id="GO:0031032">
    <property type="term" value="P:actomyosin structure organization"/>
    <property type="evidence" value="ECO:0007669"/>
    <property type="project" value="TreeGrafter"/>
</dbReference>
<gene>
    <name evidence="12" type="ORF">llap_16644</name>
</gene>
<evidence type="ECO:0000256" key="10">
    <source>
        <dbReference type="SAM" id="Coils"/>
    </source>
</evidence>
<evidence type="ECO:0000256" key="5">
    <source>
        <dbReference type="ARBA" id="ARBA00022741"/>
    </source>
</evidence>
<feature type="domain" description="AGC-kinase C-terminal" evidence="11">
    <location>
        <begin position="11"/>
        <end position="83"/>
    </location>
</feature>
<organism evidence="12 13">
    <name type="scientific">Limosa lapponica baueri</name>
    <dbReference type="NCBI Taxonomy" id="1758121"/>
    <lineage>
        <taxon>Eukaryota</taxon>
        <taxon>Metazoa</taxon>
        <taxon>Chordata</taxon>
        <taxon>Craniata</taxon>
        <taxon>Vertebrata</taxon>
        <taxon>Euteleostomi</taxon>
        <taxon>Archelosauria</taxon>
        <taxon>Archosauria</taxon>
        <taxon>Dinosauria</taxon>
        <taxon>Saurischia</taxon>
        <taxon>Theropoda</taxon>
        <taxon>Coelurosauria</taxon>
        <taxon>Aves</taxon>
        <taxon>Neognathae</taxon>
        <taxon>Neoaves</taxon>
        <taxon>Charadriiformes</taxon>
        <taxon>Scolopacidae</taxon>
        <taxon>Limosa</taxon>
    </lineage>
</organism>
<evidence type="ECO:0000313" key="12">
    <source>
        <dbReference type="EMBL" id="PKU33052.1"/>
    </source>
</evidence>
<dbReference type="GO" id="GO:0005856">
    <property type="term" value="C:cytoskeleton"/>
    <property type="evidence" value="ECO:0007669"/>
    <property type="project" value="TreeGrafter"/>
</dbReference>
<evidence type="ECO:0000256" key="1">
    <source>
        <dbReference type="ARBA" id="ARBA00012513"/>
    </source>
</evidence>
<dbReference type="SUPFAM" id="SSF57997">
    <property type="entry name" value="Tropomyosin"/>
    <property type="match status" value="1"/>
</dbReference>
<evidence type="ECO:0000256" key="4">
    <source>
        <dbReference type="ARBA" id="ARBA00022679"/>
    </source>
</evidence>
<dbReference type="Proteomes" id="UP000233556">
    <property type="component" value="Unassembled WGS sequence"/>
</dbReference>
<reference evidence="13" key="1">
    <citation type="submission" date="2017-11" db="EMBL/GenBank/DDBJ databases">
        <authorList>
            <person name="Lima N.C."/>
            <person name="Parody-Merino A.M."/>
            <person name="Battley P.F."/>
            <person name="Fidler A.E."/>
            <person name="Prosdocimi F."/>
        </authorList>
    </citation>
    <scope>NUCLEOTIDE SEQUENCE [LARGE SCALE GENOMIC DNA]</scope>
</reference>
<dbReference type="GO" id="GO:0005737">
    <property type="term" value="C:cytoplasm"/>
    <property type="evidence" value="ECO:0007669"/>
    <property type="project" value="TreeGrafter"/>
</dbReference>
<dbReference type="PANTHER" id="PTHR22988">
    <property type="entry name" value="MYOTONIC DYSTROPHY S/T KINASE-RELATED"/>
    <property type="match status" value="1"/>
</dbReference>
<keyword evidence="7" id="KW-0067">ATP-binding</keyword>
<keyword evidence="6 12" id="KW-0418">Kinase</keyword>
<keyword evidence="4" id="KW-0808">Transferase</keyword>
<sequence>MFVPGSSILISPSATGDLYWIHAPPPFVPTLKSDDDTSNFDEPEKNSRVLSSTCQLKSAGFSGEDLPFVGFSFIKALGILRSESVISSVDSPAKVSSMEKKLLLKSKELQDAQDKCHKMEQEMTRLHRRVSEVEAVLSQKEVELKASETQRSLLEQDLATYITECSEYQAQVEEMRLMMNQLEEDLISARRRSDLYESELRESRLAAEEFKRKATECHNKLQKINTEQQAKIQELQEKLTKELEEKHREAQIAAQHLELQLKQKEQFYEEKLKVLENQMKKDLADKEALENMLRRHEEEAREKCKVLAEQKAMINAMDSKIRSLEQRIVELSEANKLAANSSLFTQRNMKAQEEMISELRQQKFYLETQAGKLEAQNRKLEEQLEKMSHQDHTDKNRLLELETRLRENHIDGFLYPILIMLSSWSGCGVENKRLATYNDQLSHSPTAYD</sequence>
<proteinExistence type="predicted"/>
<keyword evidence="13" id="KW-1185">Reference proteome</keyword>
<dbReference type="Pfam" id="PF00433">
    <property type="entry name" value="Pkinase_C"/>
    <property type="match status" value="1"/>
</dbReference>
<evidence type="ECO:0000256" key="6">
    <source>
        <dbReference type="ARBA" id="ARBA00022777"/>
    </source>
</evidence>
<reference evidence="13" key="2">
    <citation type="submission" date="2017-12" db="EMBL/GenBank/DDBJ databases">
        <title>Genome sequence of the Bar-tailed Godwit (Limosa lapponica baueri).</title>
        <authorList>
            <person name="Lima N.C.B."/>
            <person name="Parody-Merino A.M."/>
            <person name="Battley P.F."/>
            <person name="Fidler A.E."/>
            <person name="Prosdocimi F."/>
        </authorList>
    </citation>
    <scope>NUCLEOTIDE SEQUENCE [LARGE SCALE GENOMIC DNA]</scope>
</reference>
<accession>A0A2I0TH39</accession>
<dbReference type="InterPro" id="IPR017892">
    <property type="entry name" value="Pkinase_C"/>
</dbReference>
<dbReference type="OrthoDB" id="5919042at2759"/>
<keyword evidence="2" id="KW-0723">Serine/threonine-protein kinase</keyword>
<keyword evidence="3" id="KW-0597">Phosphoprotein</keyword>
<comment type="catalytic activity">
    <reaction evidence="9">
        <text>L-seryl-[protein] + ATP = O-phospho-L-seryl-[protein] + ADP + H(+)</text>
        <dbReference type="Rhea" id="RHEA:17989"/>
        <dbReference type="Rhea" id="RHEA-COMP:9863"/>
        <dbReference type="Rhea" id="RHEA-COMP:11604"/>
        <dbReference type="ChEBI" id="CHEBI:15378"/>
        <dbReference type="ChEBI" id="CHEBI:29999"/>
        <dbReference type="ChEBI" id="CHEBI:30616"/>
        <dbReference type="ChEBI" id="CHEBI:83421"/>
        <dbReference type="ChEBI" id="CHEBI:456216"/>
        <dbReference type="EC" id="2.7.11.1"/>
    </reaction>
</comment>
<dbReference type="EC" id="2.7.11.1" evidence="1"/>
<evidence type="ECO:0000256" key="7">
    <source>
        <dbReference type="ARBA" id="ARBA00022840"/>
    </source>
</evidence>
<dbReference type="InterPro" id="IPR000961">
    <property type="entry name" value="AGC-kinase_C"/>
</dbReference>
<keyword evidence="10" id="KW-0175">Coiled coil</keyword>
<protein>
    <recommendedName>
        <fullName evidence="1">non-specific serine/threonine protein kinase</fullName>
        <ecNumber evidence="1">2.7.11.1</ecNumber>
    </recommendedName>
</protein>
<evidence type="ECO:0000256" key="8">
    <source>
        <dbReference type="ARBA" id="ARBA00047899"/>
    </source>
</evidence>
<evidence type="ECO:0000259" key="11">
    <source>
        <dbReference type="PROSITE" id="PS51285"/>
    </source>
</evidence>
<dbReference type="InterPro" id="IPR050839">
    <property type="entry name" value="Rho-assoc_Ser/Thr_Kinase"/>
</dbReference>
<dbReference type="Gene3D" id="3.30.200.20">
    <property type="entry name" value="Phosphorylase Kinase, domain 1"/>
    <property type="match status" value="1"/>
</dbReference>
<dbReference type="PANTHER" id="PTHR22988:SF71">
    <property type="entry name" value="CITRON RHO-INTERACTING KINASE"/>
    <property type="match status" value="1"/>
</dbReference>
<name>A0A2I0TH39_LIMLA</name>
<comment type="catalytic activity">
    <reaction evidence="8">
        <text>L-threonyl-[protein] + ATP = O-phospho-L-threonyl-[protein] + ADP + H(+)</text>
        <dbReference type="Rhea" id="RHEA:46608"/>
        <dbReference type="Rhea" id="RHEA-COMP:11060"/>
        <dbReference type="Rhea" id="RHEA-COMP:11605"/>
        <dbReference type="ChEBI" id="CHEBI:15378"/>
        <dbReference type="ChEBI" id="CHEBI:30013"/>
        <dbReference type="ChEBI" id="CHEBI:30616"/>
        <dbReference type="ChEBI" id="CHEBI:61977"/>
        <dbReference type="ChEBI" id="CHEBI:456216"/>
        <dbReference type="EC" id="2.7.11.1"/>
    </reaction>
</comment>
<evidence type="ECO:0000256" key="3">
    <source>
        <dbReference type="ARBA" id="ARBA00022553"/>
    </source>
</evidence>
<dbReference type="GO" id="GO:0005524">
    <property type="term" value="F:ATP binding"/>
    <property type="evidence" value="ECO:0007669"/>
    <property type="project" value="UniProtKB-KW"/>
</dbReference>
<dbReference type="EMBL" id="KZ510515">
    <property type="protein sequence ID" value="PKU33052.1"/>
    <property type="molecule type" value="Genomic_DNA"/>
</dbReference>
<dbReference type="PROSITE" id="PS51285">
    <property type="entry name" value="AGC_KINASE_CTER"/>
    <property type="match status" value="1"/>
</dbReference>
<evidence type="ECO:0000256" key="9">
    <source>
        <dbReference type="ARBA" id="ARBA00048679"/>
    </source>
</evidence>
<dbReference type="GO" id="GO:0004674">
    <property type="term" value="F:protein serine/threonine kinase activity"/>
    <property type="evidence" value="ECO:0007669"/>
    <property type="project" value="UniProtKB-KW"/>
</dbReference>
<feature type="coiled-coil region" evidence="10">
    <location>
        <begin position="95"/>
        <end position="390"/>
    </location>
</feature>